<dbReference type="Proteomes" id="UP000821845">
    <property type="component" value="Chromosome 8"/>
</dbReference>
<reference evidence="1" key="1">
    <citation type="submission" date="2020-05" db="EMBL/GenBank/DDBJ databases">
        <title>Large-scale comparative analyses of tick genomes elucidate their genetic diversity and vector capacities.</title>
        <authorList>
            <person name="Jia N."/>
            <person name="Wang J."/>
            <person name="Shi W."/>
            <person name="Du L."/>
            <person name="Sun Y."/>
            <person name="Zhan W."/>
            <person name="Jiang J."/>
            <person name="Wang Q."/>
            <person name="Zhang B."/>
            <person name="Ji P."/>
            <person name="Sakyi L.B."/>
            <person name="Cui X."/>
            <person name="Yuan T."/>
            <person name="Jiang B."/>
            <person name="Yang W."/>
            <person name="Lam T.T.-Y."/>
            <person name="Chang Q."/>
            <person name="Ding S."/>
            <person name="Wang X."/>
            <person name="Zhu J."/>
            <person name="Ruan X."/>
            <person name="Zhao L."/>
            <person name="Wei J."/>
            <person name="Que T."/>
            <person name="Du C."/>
            <person name="Cheng J."/>
            <person name="Dai P."/>
            <person name="Han X."/>
            <person name="Huang E."/>
            <person name="Gao Y."/>
            <person name="Liu J."/>
            <person name="Shao H."/>
            <person name="Ye R."/>
            <person name="Li L."/>
            <person name="Wei W."/>
            <person name="Wang X."/>
            <person name="Wang C."/>
            <person name="Yang T."/>
            <person name="Huo Q."/>
            <person name="Li W."/>
            <person name="Guo W."/>
            <person name="Chen H."/>
            <person name="Zhou L."/>
            <person name="Ni X."/>
            <person name="Tian J."/>
            <person name="Zhou Y."/>
            <person name="Sheng Y."/>
            <person name="Liu T."/>
            <person name="Pan Y."/>
            <person name="Xia L."/>
            <person name="Li J."/>
            <person name="Zhao F."/>
            <person name="Cao W."/>
        </authorList>
    </citation>
    <scope>NUCLEOTIDE SEQUENCE</scope>
    <source>
        <strain evidence="1">Hyas-2018</strain>
    </source>
</reference>
<evidence type="ECO:0000313" key="1">
    <source>
        <dbReference type="EMBL" id="KAH6925047.1"/>
    </source>
</evidence>
<sequence>MFTHARCPHGQDTPPSTQFVPAKSYAFAKGKCNGSCQHVWFERSSWLHYVVDRDVVLCQECRVAFKERRVTGPRLSFLQIVFPNWNNAIDKFRRHGKSTYHVDAVQHQLSKAKVARVVELLTSNCTKQQHEPMEALRVIGHDVMHTRAREEMKRRLIKK</sequence>
<gene>
    <name evidence="1" type="ORF">HPB50_027405</name>
</gene>
<keyword evidence="2" id="KW-1185">Reference proteome</keyword>
<proteinExistence type="predicted"/>
<comment type="caution">
    <text evidence="1">The sequence shown here is derived from an EMBL/GenBank/DDBJ whole genome shotgun (WGS) entry which is preliminary data.</text>
</comment>
<organism evidence="1 2">
    <name type="scientific">Hyalomma asiaticum</name>
    <name type="common">Tick</name>
    <dbReference type="NCBI Taxonomy" id="266040"/>
    <lineage>
        <taxon>Eukaryota</taxon>
        <taxon>Metazoa</taxon>
        <taxon>Ecdysozoa</taxon>
        <taxon>Arthropoda</taxon>
        <taxon>Chelicerata</taxon>
        <taxon>Arachnida</taxon>
        <taxon>Acari</taxon>
        <taxon>Parasitiformes</taxon>
        <taxon>Ixodida</taxon>
        <taxon>Ixodoidea</taxon>
        <taxon>Ixodidae</taxon>
        <taxon>Hyalomminae</taxon>
        <taxon>Hyalomma</taxon>
    </lineage>
</organism>
<dbReference type="EMBL" id="CM023488">
    <property type="protein sequence ID" value="KAH6925047.1"/>
    <property type="molecule type" value="Genomic_DNA"/>
</dbReference>
<protein>
    <submittedName>
        <fullName evidence="1">Uncharacterized protein</fullName>
    </submittedName>
</protein>
<evidence type="ECO:0000313" key="2">
    <source>
        <dbReference type="Proteomes" id="UP000821845"/>
    </source>
</evidence>
<name>A0ACB7RTA9_HYAAI</name>
<accession>A0ACB7RTA9</accession>